<comment type="similarity">
    <text evidence="7 15">In the N-terminal section; belongs to the PRA-CH family.</text>
</comment>
<keyword evidence="18" id="KW-1185">Reference proteome</keyword>
<evidence type="ECO:0000313" key="17">
    <source>
        <dbReference type="EMBL" id="MCL7713634.1"/>
    </source>
</evidence>
<reference evidence="17 18" key="1">
    <citation type="submission" date="2021-08" db="EMBL/GenBank/DDBJ databases">
        <title>Novel members of of the genus Stenotrophomonas from differernt environment.</title>
        <authorList>
            <person name="Deng Y."/>
        </authorList>
    </citation>
    <scope>NUCLEOTIDE SEQUENCE [LARGE SCALE GENOMIC DNA]</scope>
    <source>
        <strain evidence="17 18">CPCC 101365</strain>
    </source>
</reference>
<keyword evidence="11 15" id="KW-0378">Hydrolase</keyword>
<comment type="pathway">
    <text evidence="5 15">Amino-acid biosynthesis; L-histidine biosynthesis; L-histidine from 5-phospho-alpha-D-ribose 1-diphosphate: step 2/9.</text>
</comment>
<evidence type="ECO:0000256" key="13">
    <source>
        <dbReference type="ARBA" id="ARBA00023102"/>
    </source>
</evidence>
<keyword evidence="12 15" id="KW-0067">ATP-binding</keyword>
<evidence type="ECO:0000256" key="11">
    <source>
        <dbReference type="ARBA" id="ARBA00022801"/>
    </source>
</evidence>
<evidence type="ECO:0000256" key="7">
    <source>
        <dbReference type="ARBA" id="ARBA00008299"/>
    </source>
</evidence>
<comment type="pathway">
    <text evidence="4 15">Amino-acid biosynthesis; L-histidine biosynthesis; L-histidine from 5-phospho-alpha-D-ribose 1-diphosphate: step 3/9.</text>
</comment>
<name>A0ABT0SE83_9GAMM</name>
<keyword evidence="9 15" id="KW-0028">Amino-acid biosynthesis</keyword>
<dbReference type="NCBIfam" id="NF000768">
    <property type="entry name" value="PRK00051.1"/>
    <property type="match status" value="1"/>
</dbReference>
<sequence length="211" mass="22632">MSIEPLCDPATLDWDKVGGLMPVVVQDAASLRVLMLGYMDRAALDATLAQGRVTFFSRSKQRLWTKGETSGHHLELVAVRRDCDADTLLVTARPHGPTCHTGSASCFGDAPAQFLGSLDALVKRREHERPLNSYTTALFEKGIRHIAQKVGEEGVEVALAGAVQGDAELLGEAADLLFHLLVLLRARGLSLDDAVAVLAQRHANAAENAAD</sequence>
<dbReference type="Pfam" id="PF01503">
    <property type="entry name" value="PRA-PH"/>
    <property type="match status" value="1"/>
</dbReference>
<dbReference type="InterPro" id="IPR021130">
    <property type="entry name" value="PRib-ATP_PPHydrolase-like"/>
</dbReference>
<evidence type="ECO:0000256" key="9">
    <source>
        <dbReference type="ARBA" id="ARBA00022605"/>
    </source>
</evidence>
<evidence type="ECO:0000256" key="8">
    <source>
        <dbReference type="ARBA" id="ARBA00022490"/>
    </source>
</evidence>
<dbReference type="InterPro" id="IPR002496">
    <property type="entry name" value="PRib_AMP_CycHydrolase_dom"/>
</dbReference>
<dbReference type="GO" id="GO:0004635">
    <property type="term" value="F:phosphoribosyl-AMP cyclohydrolase activity"/>
    <property type="evidence" value="ECO:0007669"/>
    <property type="project" value="UniProtKB-EC"/>
</dbReference>
<evidence type="ECO:0000256" key="15">
    <source>
        <dbReference type="HAMAP-Rule" id="MF_01019"/>
    </source>
</evidence>
<dbReference type="EC" id="3.5.4.19" evidence="15"/>
<dbReference type="SUPFAM" id="SSF101386">
    <property type="entry name" value="all-alpha NTP pyrophosphatases"/>
    <property type="match status" value="1"/>
</dbReference>
<feature type="region of interest" description="Phosphoribosyl-AMP cyclohydrolase" evidence="15">
    <location>
        <begin position="1"/>
        <end position="114"/>
    </location>
</feature>
<dbReference type="RefSeq" id="WP_250061837.1">
    <property type="nucleotide sequence ID" value="NZ_JAIKTS010000001.1"/>
</dbReference>
<feature type="domain" description="Phosphoribosyl-AMP cyclohydrolase" evidence="16">
    <location>
        <begin position="35"/>
        <end position="107"/>
    </location>
</feature>
<accession>A0ABT0SE83</accession>
<keyword evidence="14 15" id="KW-0511">Multifunctional enzyme</keyword>
<dbReference type="CDD" id="cd11534">
    <property type="entry name" value="NTP-PPase_HisIE_like"/>
    <property type="match status" value="1"/>
</dbReference>
<comment type="caution">
    <text evidence="17">The sequence shown here is derived from an EMBL/GenBank/DDBJ whole genome shotgun (WGS) entry which is preliminary data.</text>
</comment>
<comment type="catalytic activity">
    <reaction evidence="2 15">
        <text>1-(5-phospho-beta-D-ribosyl)-ATP + H2O = 1-(5-phospho-beta-D-ribosyl)-5'-AMP + diphosphate + H(+)</text>
        <dbReference type="Rhea" id="RHEA:22828"/>
        <dbReference type="ChEBI" id="CHEBI:15377"/>
        <dbReference type="ChEBI" id="CHEBI:15378"/>
        <dbReference type="ChEBI" id="CHEBI:33019"/>
        <dbReference type="ChEBI" id="CHEBI:59457"/>
        <dbReference type="ChEBI" id="CHEBI:73183"/>
        <dbReference type="EC" id="3.6.1.31"/>
    </reaction>
</comment>
<keyword evidence="8 15" id="KW-0963">Cytoplasm</keyword>
<dbReference type="Pfam" id="PF01502">
    <property type="entry name" value="PRA-CH"/>
    <property type="match status" value="1"/>
</dbReference>
<dbReference type="InterPro" id="IPR038019">
    <property type="entry name" value="PRib_AMP_CycHydrolase_sf"/>
</dbReference>
<dbReference type="NCBIfam" id="NF002747">
    <property type="entry name" value="PRK02759.1"/>
    <property type="match status" value="1"/>
</dbReference>
<evidence type="ECO:0000259" key="16">
    <source>
        <dbReference type="Pfam" id="PF01502"/>
    </source>
</evidence>
<evidence type="ECO:0000256" key="14">
    <source>
        <dbReference type="ARBA" id="ARBA00023268"/>
    </source>
</evidence>
<dbReference type="NCBIfam" id="TIGR03188">
    <property type="entry name" value="histidine_hisI"/>
    <property type="match status" value="1"/>
</dbReference>
<organism evidence="17 18">
    <name type="scientific">Stenotrophomonas mori</name>
    <dbReference type="NCBI Taxonomy" id="2871096"/>
    <lineage>
        <taxon>Bacteria</taxon>
        <taxon>Pseudomonadati</taxon>
        <taxon>Pseudomonadota</taxon>
        <taxon>Gammaproteobacteria</taxon>
        <taxon>Lysobacterales</taxon>
        <taxon>Lysobacteraceae</taxon>
        <taxon>Stenotrophomonas</taxon>
    </lineage>
</organism>
<dbReference type="Proteomes" id="UP001431235">
    <property type="component" value="Unassembled WGS sequence"/>
</dbReference>
<dbReference type="EC" id="3.6.1.31" evidence="15"/>
<keyword evidence="13 15" id="KW-0368">Histidine biosynthesis</keyword>
<comment type="subcellular location">
    <subcellularLocation>
        <location evidence="3 15">Cytoplasm</location>
    </subcellularLocation>
</comment>
<dbReference type="GO" id="GO:0004636">
    <property type="term" value="F:phosphoribosyl-ATP diphosphatase activity"/>
    <property type="evidence" value="ECO:0007669"/>
    <property type="project" value="UniProtKB-EC"/>
</dbReference>
<dbReference type="InterPro" id="IPR008179">
    <property type="entry name" value="HisE"/>
</dbReference>
<comment type="similarity">
    <text evidence="6 15">In the C-terminal section; belongs to the PRA-PH family.</text>
</comment>
<dbReference type="EMBL" id="JAIKTS010000001">
    <property type="protein sequence ID" value="MCL7713634.1"/>
    <property type="molecule type" value="Genomic_DNA"/>
</dbReference>
<evidence type="ECO:0000256" key="12">
    <source>
        <dbReference type="ARBA" id="ARBA00022840"/>
    </source>
</evidence>
<evidence type="ECO:0000256" key="10">
    <source>
        <dbReference type="ARBA" id="ARBA00022741"/>
    </source>
</evidence>
<evidence type="ECO:0000256" key="6">
    <source>
        <dbReference type="ARBA" id="ARBA00007731"/>
    </source>
</evidence>
<comment type="catalytic activity">
    <reaction evidence="1 15">
        <text>1-(5-phospho-beta-D-ribosyl)-5'-AMP + H2O = 1-(5-phospho-beta-D-ribosyl)-5-[(5-phospho-beta-D-ribosylamino)methylideneamino]imidazole-4-carboxamide</text>
        <dbReference type="Rhea" id="RHEA:20049"/>
        <dbReference type="ChEBI" id="CHEBI:15377"/>
        <dbReference type="ChEBI" id="CHEBI:58435"/>
        <dbReference type="ChEBI" id="CHEBI:59457"/>
        <dbReference type="EC" id="3.5.4.19"/>
    </reaction>
</comment>
<dbReference type="InterPro" id="IPR023019">
    <property type="entry name" value="His_synth_HisIE"/>
</dbReference>
<dbReference type="SUPFAM" id="SSF141734">
    <property type="entry name" value="HisI-like"/>
    <property type="match status" value="1"/>
</dbReference>
<proteinExistence type="inferred from homology"/>
<evidence type="ECO:0000256" key="1">
    <source>
        <dbReference type="ARBA" id="ARBA00000024"/>
    </source>
</evidence>
<evidence type="ECO:0000256" key="5">
    <source>
        <dbReference type="ARBA" id="ARBA00005204"/>
    </source>
</evidence>
<dbReference type="Gene3D" id="3.10.20.810">
    <property type="entry name" value="Phosphoribosyl-AMP cyclohydrolase"/>
    <property type="match status" value="1"/>
</dbReference>
<evidence type="ECO:0000256" key="2">
    <source>
        <dbReference type="ARBA" id="ARBA00001460"/>
    </source>
</evidence>
<protein>
    <recommendedName>
        <fullName evidence="15">Histidine biosynthesis bifunctional protein HisIE</fullName>
    </recommendedName>
    <domain>
        <recommendedName>
            <fullName evidence="15">Phosphoribosyl-AMP cyclohydrolase</fullName>
            <shortName evidence="15">PRA-CH</shortName>
            <ecNumber evidence="15">3.5.4.19</ecNumber>
        </recommendedName>
    </domain>
    <domain>
        <recommendedName>
            <fullName evidence="15">Phosphoribosyl-ATP pyrophosphatase</fullName>
            <shortName evidence="15">PRA-PH</shortName>
            <ecNumber evidence="15">3.6.1.31</ecNumber>
        </recommendedName>
    </domain>
</protein>
<gene>
    <name evidence="15" type="primary">hisI</name>
    <name evidence="15" type="synonym">hisIE</name>
    <name evidence="17" type="ORF">K5L01_03030</name>
</gene>
<dbReference type="PANTHER" id="PTHR42945">
    <property type="entry name" value="HISTIDINE BIOSYNTHESIS BIFUNCTIONAL PROTEIN"/>
    <property type="match status" value="1"/>
</dbReference>
<keyword evidence="10 15" id="KW-0547">Nucleotide-binding</keyword>
<evidence type="ECO:0000256" key="4">
    <source>
        <dbReference type="ARBA" id="ARBA00005169"/>
    </source>
</evidence>
<dbReference type="PANTHER" id="PTHR42945:SF9">
    <property type="entry name" value="HISTIDINE BIOSYNTHESIS BIFUNCTIONAL PROTEIN HISIE"/>
    <property type="match status" value="1"/>
</dbReference>
<evidence type="ECO:0000313" key="18">
    <source>
        <dbReference type="Proteomes" id="UP001431235"/>
    </source>
</evidence>
<evidence type="ECO:0000256" key="3">
    <source>
        <dbReference type="ARBA" id="ARBA00004496"/>
    </source>
</evidence>
<dbReference type="HAMAP" id="MF_01020">
    <property type="entry name" value="HisE"/>
    <property type="match status" value="1"/>
</dbReference>
<dbReference type="HAMAP" id="MF_01019">
    <property type="entry name" value="HisIE"/>
    <property type="match status" value="1"/>
</dbReference>
<feature type="region of interest" description="Phosphoribosyl-ATP pyrophosphohydrolase" evidence="15">
    <location>
        <begin position="115"/>
        <end position="211"/>
    </location>
</feature>
<dbReference type="Gene3D" id="1.10.287.1080">
    <property type="entry name" value="MazG-like"/>
    <property type="match status" value="1"/>
</dbReference>